<evidence type="ECO:0000313" key="2">
    <source>
        <dbReference type="Proteomes" id="UP000494301"/>
    </source>
</evidence>
<dbReference type="AlphaFoldDB" id="A0A6J5IWW2"/>
<gene>
    <name evidence="1" type="ORF">BLA3211_01871</name>
</gene>
<dbReference type="RefSeq" id="WP_175221182.1">
    <property type="nucleotide sequence ID" value="NZ_CABWIL020000005.1"/>
</dbReference>
<organism evidence="1 2">
    <name type="scientific">Burkholderia aenigmatica</name>
    <dbReference type="NCBI Taxonomy" id="2015348"/>
    <lineage>
        <taxon>Bacteria</taxon>
        <taxon>Pseudomonadati</taxon>
        <taxon>Pseudomonadota</taxon>
        <taxon>Betaproteobacteria</taxon>
        <taxon>Burkholderiales</taxon>
        <taxon>Burkholderiaceae</taxon>
        <taxon>Burkholderia</taxon>
        <taxon>Burkholderia cepacia complex</taxon>
    </lineage>
</organism>
<evidence type="ECO:0000313" key="1">
    <source>
        <dbReference type="EMBL" id="CAB3962543.1"/>
    </source>
</evidence>
<name>A0A6J5IWW2_9BURK</name>
<proteinExistence type="predicted"/>
<dbReference type="EMBL" id="CABWIL020000005">
    <property type="protein sequence ID" value="CAB3962543.1"/>
    <property type="molecule type" value="Genomic_DNA"/>
</dbReference>
<reference evidence="1 2" key="1">
    <citation type="submission" date="2020-04" db="EMBL/GenBank/DDBJ databases">
        <authorList>
            <person name="Depoorter E."/>
        </authorList>
    </citation>
    <scope>NUCLEOTIDE SEQUENCE [LARGE SCALE GENOMIC DNA]</scope>
    <source>
        <strain evidence="1 2">BCC0217</strain>
    </source>
</reference>
<dbReference type="Proteomes" id="UP000494301">
    <property type="component" value="Unassembled WGS sequence"/>
</dbReference>
<protein>
    <submittedName>
        <fullName evidence="1">Uncharacterized protein</fullName>
    </submittedName>
</protein>
<accession>A0A6J5IWW2</accession>
<sequence length="130" mass="14320">MNIWHMTIAAGICVLLIACSRREGALGQSPVFSAKSNISATEVADCVARRWKQSTRQLHLGERAGTITLRAESFFRGVPVGLRIVPDGHHSRIEYFRLRRTDGLYLSMVRGCLHPRVIHGAASTPAVPQS</sequence>